<gene>
    <name evidence="4" type="primary">traG</name>
    <name evidence="4" type="ORF">QE210_18005</name>
</gene>
<feature type="transmembrane region" description="Helical" evidence="2">
    <location>
        <begin position="1023"/>
        <end position="1044"/>
    </location>
</feature>
<feature type="transmembrane region" description="Helical" evidence="2">
    <location>
        <begin position="32"/>
        <end position="50"/>
    </location>
</feature>
<feature type="transmembrane region" description="Helical" evidence="2">
    <location>
        <begin position="343"/>
        <end position="361"/>
    </location>
</feature>
<evidence type="ECO:0000259" key="3">
    <source>
        <dbReference type="Pfam" id="PF07916"/>
    </source>
</evidence>
<accession>A0AA95GQZ2</accession>
<dbReference type="InterPro" id="IPR012931">
    <property type="entry name" value="TraG_N_Proteobacteria"/>
</dbReference>
<feature type="region of interest" description="Disordered" evidence="1">
    <location>
        <begin position="600"/>
        <end position="631"/>
    </location>
</feature>
<organism evidence="4 5">
    <name type="scientific">Arsenophonus nasoniae</name>
    <name type="common">son-killer infecting Nasonia vitripennis</name>
    <dbReference type="NCBI Taxonomy" id="638"/>
    <lineage>
        <taxon>Bacteria</taxon>
        <taxon>Pseudomonadati</taxon>
        <taxon>Pseudomonadota</taxon>
        <taxon>Gammaproteobacteria</taxon>
        <taxon>Enterobacterales</taxon>
        <taxon>Morganellaceae</taxon>
        <taxon>Arsenophonus</taxon>
    </lineage>
</organism>
<proteinExistence type="predicted"/>
<dbReference type="AlphaFoldDB" id="A0AA95GQZ2"/>
<evidence type="ECO:0000313" key="5">
    <source>
        <dbReference type="Proteomes" id="UP001177595"/>
    </source>
</evidence>
<evidence type="ECO:0000256" key="1">
    <source>
        <dbReference type="SAM" id="MobiDB-lite"/>
    </source>
</evidence>
<feature type="transmembrane region" description="Helical" evidence="2">
    <location>
        <begin position="413"/>
        <end position="435"/>
    </location>
</feature>
<feature type="transmembrane region" description="Helical" evidence="2">
    <location>
        <begin position="373"/>
        <end position="393"/>
    </location>
</feature>
<dbReference type="Proteomes" id="UP001177595">
    <property type="component" value="Plasmid paPv1"/>
</dbReference>
<dbReference type="RefSeq" id="WP_280626428.1">
    <property type="nucleotide sequence ID" value="NZ_CP123505.1"/>
</dbReference>
<feature type="domain" description="TraG N-terminal Proteobacteria" evidence="3">
    <location>
        <begin position="8"/>
        <end position="457"/>
    </location>
</feature>
<keyword evidence="2" id="KW-1133">Transmembrane helix</keyword>
<dbReference type="NCBIfam" id="NF010295">
    <property type="entry name" value="PRK13735.1"/>
    <property type="match status" value="1"/>
</dbReference>
<reference evidence="4" key="1">
    <citation type="submission" date="2023-04" db="EMBL/GenBank/DDBJ databases">
        <title>Genome dynamics across the evolutionary transition to endosymbiosis.</title>
        <authorList>
            <person name="Siozios S."/>
            <person name="Nadal-Jimenez P."/>
            <person name="Azagi T."/>
            <person name="Sprong H."/>
            <person name="Frost C.L."/>
            <person name="Parratt S.R."/>
            <person name="Taylor G."/>
            <person name="Brettell L."/>
            <person name="Lew K.C."/>
            <person name="Croft L."/>
            <person name="King K.C."/>
            <person name="Brockhurst M.A."/>
            <person name="Hypsa V."/>
            <person name="Novakova E."/>
            <person name="Darby A.C."/>
            <person name="Hurst G.D.D."/>
        </authorList>
    </citation>
    <scope>NUCLEOTIDE SEQUENCE</scope>
    <source>
        <strain evidence="4">APv</strain>
        <plasmid evidence="4">paPv1</plasmid>
    </source>
</reference>
<keyword evidence="2" id="KW-0472">Membrane</keyword>
<sequence>MVLDTWFISGGDMVTQTLNAVAAMVNHRTWGGLLYLAETLGILTCIMTYVKTYDLKGLFAWCFTFVCVTALLLTPKVTVVVNDLTRPDKINRVDNVPVGLATPLWLLTGIGHSAAIFYDDFFHLPDSVAYSKTGLMFGQKLMQESLTFHSHSPEINANFSEYVKNCVIPDIQLNHKYSLSQLLHTRDIYSLIFSKPSPLRGIYYQGWESENTEGARSQFMTCQQATVKLKALLNLDTTGSGSTLIFYARKLFPGRHDASVVLPHMLEGSYNYFMKASQSAADILKQNIMIAGLRKGFNAYAAAMNDPAGLNLITTEQSLAKMRLSHQASYHLASEMLPQLNTVLMLLCISLFPIMVLALFVREITTKVIINYLNIMGSLMLWPVMFAIFNHVYNFMMATTLNGENVTFSNLDRLTQTGSTTAGIAGWMMMSIPFLSFKLFTSLGQQIASAGSYLGNALAGATTADASAVASGNYNMANMQVENINGFKTDLNRSYKAGLSSQQTDNGAMISTTQSGQHIVDTTQAISKLPFSLDTSSMLDTSFSKALSSQHRETESYHQGLKSAISDTYNISTALSNQFNKQGSFESGLTGEQRQAIEDIQRQSEQAKSSLSSNNSTSREDRASSDKISNISLGLSGNVSGSLSAGSGGSKGALEGKGEASYRKTWVDTNTDSASKSNKTSEDLQVARDFSASQSASVIRNMTDNDVSRISNAETRSLVRDLRASLQNTSENFAGFTASQTKEQTISEQANLTETERLSASHRLEQEFTQFAYQRLGQSEASHVLTDSGSPEVRAQREALVSEFSDRIAEDIRHNHFANQTVVASHYQGIQVSHDASQYNPAGFNQNAAQLETQANKGQIRQHQTIVNPETGERNTVSLVESAEANTGEYAKAIRAEKTNFGHNVAPTQDKIIANEKAINKEKSANINRYEEKGGMKFLTFIIMIITLESLCLFFFKQTFSMISMSIITVCGFLCFTAKNWKVCHKAIRIIAKGVFCIGTILILSKEYFGVSNLNSGLSTNALYEFPITFCFILLVLLVFYLVVPEIIKGTNLKINDEDYRSTLNSDYNPATGLPMDGGVDAAGNPYGINSHH</sequence>
<feature type="transmembrane region" description="Helical" evidence="2">
    <location>
        <begin position="57"/>
        <end position="74"/>
    </location>
</feature>
<dbReference type="Pfam" id="PF07916">
    <property type="entry name" value="TraG_N"/>
    <property type="match status" value="1"/>
</dbReference>
<feature type="transmembrane region" description="Helical" evidence="2">
    <location>
        <begin position="962"/>
        <end position="978"/>
    </location>
</feature>
<feature type="region of interest" description="Disordered" evidence="1">
    <location>
        <begin position="641"/>
        <end position="660"/>
    </location>
</feature>
<evidence type="ECO:0000313" key="4">
    <source>
        <dbReference type="EMBL" id="WGM03298.1"/>
    </source>
</evidence>
<keyword evidence="4" id="KW-0614">Plasmid</keyword>
<name>A0AA95GQZ2_9GAMM</name>
<protein>
    <submittedName>
        <fullName evidence="4">Conjugal transfer mating-pair stabilization protein TraG</fullName>
    </submittedName>
</protein>
<dbReference type="EMBL" id="CP123505">
    <property type="protein sequence ID" value="WGM03298.1"/>
    <property type="molecule type" value="Genomic_DNA"/>
</dbReference>
<evidence type="ECO:0000256" key="2">
    <source>
        <dbReference type="SAM" id="Phobius"/>
    </source>
</evidence>
<geneLocation type="plasmid" evidence="4 5">
    <name>paPv1</name>
</geneLocation>
<feature type="transmembrane region" description="Helical" evidence="2">
    <location>
        <begin position="938"/>
        <end position="956"/>
    </location>
</feature>
<feature type="transmembrane region" description="Helical" evidence="2">
    <location>
        <begin position="990"/>
        <end position="1011"/>
    </location>
</feature>
<keyword evidence="2" id="KW-0812">Transmembrane</keyword>